<dbReference type="Pfam" id="PF07980">
    <property type="entry name" value="SusD_RagB"/>
    <property type="match status" value="1"/>
</dbReference>
<dbReference type="InterPro" id="IPR012944">
    <property type="entry name" value="SusD_RagB_dom"/>
</dbReference>
<dbReference type="SUPFAM" id="SSF48452">
    <property type="entry name" value="TPR-like"/>
    <property type="match status" value="1"/>
</dbReference>
<dbReference type="InterPro" id="IPR033985">
    <property type="entry name" value="SusD-like_N"/>
</dbReference>
<comment type="similarity">
    <text evidence="2">Belongs to the SusD family.</text>
</comment>
<dbReference type="Gene3D" id="1.25.40.390">
    <property type="match status" value="1"/>
</dbReference>
<feature type="domain" description="RagB/SusD" evidence="7">
    <location>
        <begin position="360"/>
        <end position="451"/>
    </location>
</feature>
<dbReference type="Proteomes" id="UP000664369">
    <property type="component" value="Unassembled WGS sequence"/>
</dbReference>
<name>A0ABS3QK67_9BACT</name>
<feature type="domain" description="SusD-like N-terminal" evidence="8">
    <location>
        <begin position="78"/>
        <end position="247"/>
    </location>
</feature>
<organism evidence="9 10">
    <name type="scientific">Hymenobacter negativus</name>
    <dbReference type="NCBI Taxonomy" id="2795026"/>
    <lineage>
        <taxon>Bacteria</taxon>
        <taxon>Pseudomonadati</taxon>
        <taxon>Bacteroidota</taxon>
        <taxon>Cytophagia</taxon>
        <taxon>Cytophagales</taxon>
        <taxon>Hymenobacteraceae</taxon>
        <taxon>Hymenobacter</taxon>
    </lineage>
</organism>
<evidence type="ECO:0000256" key="1">
    <source>
        <dbReference type="ARBA" id="ARBA00004442"/>
    </source>
</evidence>
<keyword evidence="4" id="KW-0472">Membrane</keyword>
<evidence type="ECO:0000256" key="6">
    <source>
        <dbReference type="SAM" id="SignalP"/>
    </source>
</evidence>
<evidence type="ECO:0000256" key="3">
    <source>
        <dbReference type="ARBA" id="ARBA00022729"/>
    </source>
</evidence>
<evidence type="ECO:0000256" key="4">
    <source>
        <dbReference type="ARBA" id="ARBA00023136"/>
    </source>
</evidence>
<evidence type="ECO:0000256" key="5">
    <source>
        <dbReference type="ARBA" id="ARBA00023237"/>
    </source>
</evidence>
<feature type="signal peptide" evidence="6">
    <location>
        <begin position="1"/>
        <end position="22"/>
    </location>
</feature>
<keyword evidence="10" id="KW-1185">Reference proteome</keyword>
<dbReference type="Pfam" id="PF14322">
    <property type="entry name" value="SusD-like_3"/>
    <property type="match status" value="1"/>
</dbReference>
<evidence type="ECO:0000259" key="8">
    <source>
        <dbReference type="Pfam" id="PF14322"/>
    </source>
</evidence>
<gene>
    <name evidence="9" type="ORF">J4E00_20925</name>
</gene>
<comment type="caution">
    <text evidence="9">The sequence shown here is derived from an EMBL/GenBank/DDBJ whole genome shotgun (WGS) entry which is preliminary data.</text>
</comment>
<keyword evidence="5" id="KW-0998">Cell outer membrane</keyword>
<reference evidence="9 10" key="1">
    <citation type="submission" date="2021-03" db="EMBL/GenBank/DDBJ databases">
        <authorList>
            <person name="Kim M.K."/>
        </authorList>
    </citation>
    <scope>NUCLEOTIDE SEQUENCE [LARGE SCALE GENOMIC DNA]</scope>
    <source>
        <strain evidence="9 10">BT442</strain>
    </source>
</reference>
<evidence type="ECO:0000313" key="9">
    <source>
        <dbReference type="EMBL" id="MBO2011542.1"/>
    </source>
</evidence>
<dbReference type="RefSeq" id="WP_208177228.1">
    <property type="nucleotide sequence ID" value="NZ_JAGETZ010000011.1"/>
</dbReference>
<sequence>MNRTHKMLWLAALGLVLTGAPACNPLNQELPTAFDPDEGYATADRIAKNAIGMYDGLQNAEFLGGRALIYSDLRSDDEDVASYFNDISTFTAQANSVLATNAWTGGYRTIYQTNYFLQRLAANTGKTTPALEAQFAGEAKFIRALTYFHLVNLFAQPYNFTADASHPGVVLQLTAPNDANEAFSATQQLPRSTVAQVYAQIEKDLAEALPVLPESTAPDATNLSPNATDVTRATKDAVRGLQSRVALYKGDFAAAAAAAGAVANTRHRLNSSPATVFSASSYLTSESVFSVAMNSSDNPNTNNALGQHYGSNRRADITVTPYALIPTSLFPATDLRRTALLNPSAVPTDPATRIFTRKYSNASADYVPIIRYPEILLTQAEGLAQTSTGVNATAVTLLNQVRDRSKPAASPSYTVSSFTDKQALIEAILLERRLELAFEGHRYYDLLRYKRNPGRINYGSDRVVLPIPLVDIQQNPNLRQNPGY</sequence>
<dbReference type="EMBL" id="JAGETZ010000011">
    <property type="protein sequence ID" value="MBO2011542.1"/>
    <property type="molecule type" value="Genomic_DNA"/>
</dbReference>
<keyword evidence="3 6" id="KW-0732">Signal</keyword>
<comment type="subcellular location">
    <subcellularLocation>
        <location evidence="1">Cell outer membrane</location>
    </subcellularLocation>
</comment>
<evidence type="ECO:0000256" key="2">
    <source>
        <dbReference type="ARBA" id="ARBA00006275"/>
    </source>
</evidence>
<proteinExistence type="inferred from homology"/>
<protein>
    <submittedName>
        <fullName evidence="9">RagB/SusD family nutrient uptake outer membrane protein</fullName>
    </submittedName>
</protein>
<feature type="chain" id="PRO_5046424956" evidence="6">
    <location>
        <begin position="23"/>
        <end position="484"/>
    </location>
</feature>
<evidence type="ECO:0000259" key="7">
    <source>
        <dbReference type="Pfam" id="PF07980"/>
    </source>
</evidence>
<dbReference type="CDD" id="cd08977">
    <property type="entry name" value="SusD"/>
    <property type="match status" value="1"/>
</dbReference>
<dbReference type="InterPro" id="IPR011990">
    <property type="entry name" value="TPR-like_helical_dom_sf"/>
</dbReference>
<accession>A0ABS3QK67</accession>
<evidence type="ECO:0000313" key="10">
    <source>
        <dbReference type="Proteomes" id="UP000664369"/>
    </source>
</evidence>